<dbReference type="InterPro" id="IPR052721">
    <property type="entry name" value="ET_Amicyanin"/>
</dbReference>
<feature type="chain" id="PRO_5045127134" evidence="5">
    <location>
        <begin position="27"/>
        <end position="118"/>
    </location>
</feature>
<evidence type="ECO:0000313" key="7">
    <source>
        <dbReference type="EMBL" id="MBM7120746.1"/>
    </source>
</evidence>
<dbReference type="PANTHER" id="PTHR36507">
    <property type="entry name" value="BLL1555 PROTEIN"/>
    <property type="match status" value="1"/>
</dbReference>
<feature type="domain" description="EfeO-type cupredoxin-like" evidence="6">
    <location>
        <begin position="21"/>
        <end position="117"/>
    </location>
</feature>
<sequence>MNVMSWMLVVISALVLSTAALSPVMAANAAMTTPAKPIAVDIRDFTFAPKTLTVSAGTRVVWTNRDEEPHVVVSAGNQFSPSRALDTSDSYAVTFDHAGTYTYYCAMHPMMVGTVIVK</sequence>
<dbReference type="InterPro" id="IPR028096">
    <property type="entry name" value="EfeO_Cupredoxin"/>
</dbReference>
<organism evidence="7 8">
    <name type="scientific">Dyella kyungheensis</name>
    <dbReference type="NCBI Taxonomy" id="1242174"/>
    <lineage>
        <taxon>Bacteria</taxon>
        <taxon>Pseudomonadati</taxon>
        <taxon>Pseudomonadota</taxon>
        <taxon>Gammaproteobacteria</taxon>
        <taxon>Lysobacterales</taxon>
        <taxon>Rhodanobacteraceae</taxon>
        <taxon>Dyella</taxon>
    </lineage>
</organism>
<keyword evidence="8" id="KW-1185">Reference proteome</keyword>
<protein>
    <submittedName>
        <fullName evidence="7">Cupredoxin domain-containing protein</fullName>
    </submittedName>
</protein>
<dbReference type="Pfam" id="PF13473">
    <property type="entry name" value="Cupredoxin_1"/>
    <property type="match status" value="1"/>
</dbReference>
<dbReference type="SUPFAM" id="SSF49503">
    <property type="entry name" value="Cupredoxins"/>
    <property type="match status" value="1"/>
</dbReference>
<dbReference type="EMBL" id="JADIKC010000003">
    <property type="protein sequence ID" value="MBM7120746.1"/>
    <property type="molecule type" value="Genomic_DNA"/>
</dbReference>
<evidence type="ECO:0000313" key="8">
    <source>
        <dbReference type="Proteomes" id="UP001430065"/>
    </source>
</evidence>
<comment type="caution">
    <text evidence="7">The sequence shown here is derived from an EMBL/GenBank/DDBJ whole genome shotgun (WGS) entry which is preliminary data.</text>
</comment>
<evidence type="ECO:0000256" key="3">
    <source>
        <dbReference type="ARBA" id="ARBA00022764"/>
    </source>
</evidence>
<reference evidence="7 8" key="1">
    <citation type="submission" date="2020-10" db="EMBL/GenBank/DDBJ databases">
        <title>Phylogeny of dyella-like bacteria.</title>
        <authorList>
            <person name="Fu J."/>
        </authorList>
    </citation>
    <scope>NUCLEOTIDE SEQUENCE [LARGE SCALE GENOMIC DNA]</scope>
    <source>
        <strain evidence="7 8">THG-B117</strain>
    </source>
</reference>
<evidence type="ECO:0000256" key="4">
    <source>
        <dbReference type="ARBA" id="ARBA00022982"/>
    </source>
</evidence>
<keyword evidence="5" id="KW-0732">Signal</keyword>
<evidence type="ECO:0000256" key="1">
    <source>
        <dbReference type="ARBA" id="ARBA00004418"/>
    </source>
</evidence>
<dbReference type="InterPro" id="IPR002386">
    <property type="entry name" value="Amicyanin/Pseudoazurin"/>
</dbReference>
<accession>A0ABS2JNZ0</accession>
<feature type="signal peptide" evidence="5">
    <location>
        <begin position="1"/>
        <end position="26"/>
    </location>
</feature>
<evidence type="ECO:0000259" key="6">
    <source>
        <dbReference type="Pfam" id="PF13473"/>
    </source>
</evidence>
<dbReference type="Gene3D" id="2.60.40.420">
    <property type="entry name" value="Cupredoxins - blue copper proteins"/>
    <property type="match status" value="1"/>
</dbReference>
<dbReference type="PANTHER" id="PTHR36507:SF1">
    <property type="entry name" value="BLL1555 PROTEIN"/>
    <property type="match status" value="1"/>
</dbReference>
<evidence type="ECO:0000256" key="5">
    <source>
        <dbReference type="SAM" id="SignalP"/>
    </source>
</evidence>
<dbReference type="RefSeq" id="WP_204635194.1">
    <property type="nucleotide sequence ID" value="NZ_JADIKC010000003.1"/>
</dbReference>
<gene>
    <name evidence="7" type="ORF">ISP20_06185</name>
</gene>
<dbReference type="Proteomes" id="UP001430065">
    <property type="component" value="Unassembled WGS sequence"/>
</dbReference>
<dbReference type="InterPro" id="IPR008972">
    <property type="entry name" value="Cupredoxin"/>
</dbReference>
<comment type="subcellular location">
    <subcellularLocation>
        <location evidence="1">Periplasm</location>
    </subcellularLocation>
</comment>
<evidence type="ECO:0000256" key="2">
    <source>
        <dbReference type="ARBA" id="ARBA00022448"/>
    </source>
</evidence>
<keyword evidence="4" id="KW-0249">Electron transport</keyword>
<keyword evidence="3" id="KW-0574">Periplasm</keyword>
<keyword evidence="2" id="KW-0813">Transport</keyword>
<dbReference type="PRINTS" id="PR00155">
    <property type="entry name" value="AMICYANIN"/>
</dbReference>
<name>A0ABS2JNZ0_9GAMM</name>
<proteinExistence type="predicted"/>